<dbReference type="Proteomes" id="UP001403385">
    <property type="component" value="Unassembled WGS sequence"/>
</dbReference>
<reference evidence="1 2" key="1">
    <citation type="submission" date="2024-04" db="EMBL/GenBank/DDBJ databases">
        <title>Novel genus in family Flammeovirgaceae.</title>
        <authorList>
            <person name="Nguyen T.H."/>
            <person name="Vuong T.Q."/>
            <person name="Le H."/>
            <person name="Kim S.-G."/>
        </authorList>
    </citation>
    <scope>NUCLEOTIDE SEQUENCE [LARGE SCALE GENOMIC DNA]</scope>
    <source>
        <strain evidence="1 2">JCM 23209</strain>
    </source>
</reference>
<proteinExistence type="predicted"/>
<comment type="caution">
    <text evidence="1">The sequence shown here is derived from an EMBL/GenBank/DDBJ whole genome shotgun (WGS) entry which is preliminary data.</text>
</comment>
<dbReference type="EMBL" id="JBDKWZ010000002">
    <property type="protein sequence ID" value="MEN7547197.1"/>
    <property type="molecule type" value="Genomic_DNA"/>
</dbReference>
<accession>A0AAW9RQM9</accession>
<name>A0AAW9RQM9_9BACT</name>
<evidence type="ECO:0000313" key="1">
    <source>
        <dbReference type="EMBL" id="MEN7547197.1"/>
    </source>
</evidence>
<dbReference type="RefSeq" id="WP_346819982.1">
    <property type="nucleotide sequence ID" value="NZ_JBDKWZ010000002.1"/>
</dbReference>
<protein>
    <submittedName>
        <fullName evidence="1">Uncharacterized protein</fullName>
    </submittedName>
</protein>
<gene>
    <name evidence="1" type="ORF">AAG747_04715</name>
</gene>
<dbReference type="SUPFAM" id="SSF160631">
    <property type="entry name" value="SMI1/KNR4-like"/>
    <property type="match status" value="1"/>
</dbReference>
<keyword evidence="2" id="KW-1185">Reference proteome</keyword>
<dbReference type="InterPro" id="IPR037883">
    <property type="entry name" value="Knr4/Smi1-like_sf"/>
</dbReference>
<evidence type="ECO:0000313" key="2">
    <source>
        <dbReference type="Proteomes" id="UP001403385"/>
    </source>
</evidence>
<dbReference type="AlphaFoldDB" id="A0AAW9RQM9"/>
<sequence>MKVITFTKPVKNESNGLPKSYLEFIGEYGYGTYCGLINITQPDEQVIHRTFSEFDFWEFDKNFTKQDLRRAIQLASTTDGDMICYVENKPDHLFILPRNSETILGFENLKDVFLFYQENYQLSGLYFEPSWGRKTELFSLIHDEKLLDIKVLHKQFLKDFEYDSVIGKEQPKYVIEKIGGWVKFDLLYKNSITISYQFIEHSDNAYSTYLDYLKKEIKQLKTL</sequence>
<organism evidence="1 2">
    <name type="scientific">Rapidithrix thailandica</name>
    <dbReference type="NCBI Taxonomy" id="413964"/>
    <lineage>
        <taxon>Bacteria</taxon>
        <taxon>Pseudomonadati</taxon>
        <taxon>Bacteroidota</taxon>
        <taxon>Cytophagia</taxon>
        <taxon>Cytophagales</taxon>
        <taxon>Flammeovirgaceae</taxon>
        <taxon>Rapidithrix</taxon>
    </lineage>
</organism>